<dbReference type="RefSeq" id="WP_167298033.1">
    <property type="nucleotide sequence ID" value="NZ_JAASQV010000001.1"/>
</dbReference>
<organism evidence="3 4">
    <name type="scientific">Sphingomonas leidyi</name>
    <dbReference type="NCBI Taxonomy" id="68569"/>
    <lineage>
        <taxon>Bacteria</taxon>
        <taxon>Pseudomonadati</taxon>
        <taxon>Pseudomonadota</taxon>
        <taxon>Alphaproteobacteria</taxon>
        <taxon>Sphingomonadales</taxon>
        <taxon>Sphingomonadaceae</taxon>
        <taxon>Sphingomonas</taxon>
    </lineage>
</organism>
<dbReference type="InterPro" id="IPR036709">
    <property type="entry name" value="Autotransporte_beta_dom_sf"/>
</dbReference>
<dbReference type="Gene3D" id="2.160.20.160">
    <property type="match status" value="3"/>
</dbReference>
<comment type="caution">
    <text evidence="3">The sequence shown here is derived from an EMBL/GenBank/DDBJ whole genome shotgun (WGS) entry which is preliminary data.</text>
</comment>
<dbReference type="PROSITE" id="PS51208">
    <property type="entry name" value="AUTOTRANSPORTER"/>
    <property type="match status" value="1"/>
</dbReference>
<dbReference type="InterPro" id="IPR005546">
    <property type="entry name" value="Autotransporte_beta"/>
</dbReference>
<dbReference type="EMBL" id="JAASQV010000001">
    <property type="protein sequence ID" value="NIJ63529.1"/>
    <property type="molecule type" value="Genomic_DNA"/>
</dbReference>
<dbReference type="Proteomes" id="UP000564677">
    <property type="component" value="Unassembled WGS sequence"/>
</dbReference>
<sequence length="2547" mass="254399">MARTAFPTRISILPGARGRTALFVSAATLAIALSSTAARAQCAGEGAQVVCTGTSAPFVMTVAGGTVTVQPGATVGSQTTEGPGLRFDVGGKLIVEGGVFSQGPAVLLADAVGLEVKIGRSGTLAGGNALRQGDDDGAFIALDNSGLVRGTDGTAVRARSAALDMRNRGTGRIEGGVDVNEIQGTNAGTIEAGEVSAIRARYLDIDNSGAIANNSAAEATIAVAQGAIRNQGLIESRGAAPAISAADLELRNRAGGVIRSAGDTAIRVTEQAVIENAGQIDGGVALGQYGDRFYQRIGGSVAGNIAMGDGDDQFWREGNATGVAGMPSGTLDGGDGIDIYGIRMTSSGTVAFGSLPTGFERYGLDLCGCNLDVTIAAENLTGALSVSGPGVVTNLASFTYAGSDAGLEIRAYNASGNGGTLTVINRGALNFTGISAPESGPPVALIDANDFLTGFVNDTGGTINLSGEAIYGIRTAGRYAADSAHGFINRGSIHAEGLVSTAVAVSGSGYNSGTISSAVENGVALSLEGVSAQFVNDTGGVIRGDRAVSMQYGASLTNRGTIVATGENAAVSGYSTQYYRAAKLINEGEIRAGAGAAVELYSEAPYGAQVANKGTIVGDVVLGGSGKDMLWLAEGSAVQGNVSTGNGDDKLVVDLRRLGQDGSVNTGGLVTGAVDMGAGNNVLQARAGESQAFSVLRGNAAGFSGGTIYEAAGAGTVLTLQGPADGTGGHYSYDGLLRVAGDGRVVLDMNFNNGGYDRPSIVVEKDSTSSVFGEEGRGLDLVIAGAVNGGTAGIAVDATHARRVELLAQSGYIGITGGTALKTGAGTEVLISASSNLRKMGNAYGVLLEADGSTITNRASIWEDSKDASTGNFGLGVDLRDGMFTNDRGNLGIGRVSMQGTGIRMENSTVDNSGDIVSAHGNAIETVGYGVNRIVNRAAGTIQGHATDNAAGTAGAAIVGGNADDIVENAGTITGHVLLGNGNDLYVANGGKVTGDLDMGNGDDTVLTRNGAALDVSGTVTGGAGIDAYGRSFTGNGTFDLTGNVLPAGFEMHGVEASGAQTEVTVTSATTQTRGLRALGDGKVINNANFDIADDTLNAAIEVTDPRFEAQLDLVNNGTITSTANGVLAYGALSSFANTGAITARGNGLSVYRDYGIGAFTLNNSGRIASTEGHGVRVYSYGVDEAGRSIDVTNSGQITASADGGNGMELQGEGGLVRLANTGTIGAASLHGSGASISARSFDVTNGGTIESTGGSGTGLLLTALGGAAFGEDCPDPQQPVLVGKLVNSGRIAANGGGSDGGSSPDIATGIFAALLGDNGIVGMTNAAGGTIEATGGVSAALMVAGLDDEGYGSAGVDAALRLFELDNLGMIRGGADTVLHGDSGFEAGGVYLHAPGDSTTETYVIAGGIQTMHTTDKIRNLAGGTIIGNVDLGQGDDRFENYGTLQGDLRLGDGNDTFVYGASGIFTGTAYGGEGTDVLLVDVNGGGTVNFDQFRGFETLSQRGTGSITIRGTADLDTLSMAGSNVTVAAGTRFQTQGATALAGSDAAESVTVSGTIGGGIGMGGGNDTVTLNAGGVVEGNIDLGAGDDRLVLAGGTATGLIDGGAGIDTVAFQITQDTSDLPNVVNFESLDVSGNARLTIGMNQDFDTVTLRNGADLTVNPGSGDHHIGTIIGDDSAQSVILNTALTGGVSLGGGDDSLTMLLNGTLSGMLDGGAGNDVLNLNLTGDSRIAGGITSFETINVAGGASLTLGGTIAADQTLNFDGHDNQLIVDGGSILGTVNGGPGHDALVFNTLADQTATLATAKILNFEDILARGAGNLAISGNGSYQTISVDQGDLTIAAGSSISAEQISFGAADNVLTLSSRATLSGAIDGGDGIDRLVLNQAANTVRQLSNVNATGFEQLESGDAGELIIDRDAQFDTVDLFGAKLTVTAGATLTTPALAGNDGANHLNVQGTLAGNVALGAGDDRLTLGRTNAITGTASGGTGYDTLEFNTQGSYAAPTAWNGQGYSEFEAFNVAGGVVSLTGNISYDTVSVTGGRLIGQAGTTITSAKTIVVSHGATFGSAGTVNANIEVRGTLSPGASPGTMTVNGNVLFTNGSNLLLEMAPTGSDRLNISGTMNIQAGATLDITGILQSTPGGALDLVVAQGGITGGFTTINKSETVFGFVATRGNRIQLVGEFQNDNAFGANVRDSIRYANAVLGGGQMVQTFTNALPSLVETNGASRAASFAALSPEAFAAADQASVESGLAVVDAMRAQDNGGKGHVGFYGFAQSLYQEGALQGNAGTGAHDLRSDSRGLLGGFGWGFSETARVNAFVGTLSTNQTVEGLGASTKLEGMQVGVSASAELGGLALRGLVAYDLSRAKTRRAVPGGTATSRYDLGGFVADMSAGYQVSLGSARITPRIGLTYVEAGRNHLAEGGSGFALEVVRNTGNALFGDAALGVRFDLGGVTPWAETGIRHQFSGNNGRASAAYAAASAGGLMTALAAERGDTMAHLALGVTAPVSKGVRLNLSYSGEYGAGVGGRFGDTTRHSVNAGLSIAF</sequence>
<evidence type="ECO:0000313" key="4">
    <source>
        <dbReference type="Proteomes" id="UP000564677"/>
    </source>
</evidence>
<dbReference type="SMART" id="SM00869">
    <property type="entry name" value="Autotransporter"/>
    <property type="match status" value="1"/>
</dbReference>
<keyword evidence="4" id="KW-1185">Reference proteome</keyword>
<feature type="domain" description="Autotransporter" evidence="2">
    <location>
        <begin position="2263"/>
        <end position="2547"/>
    </location>
</feature>
<reference evidence="3 4" key="1">
    <citation type="submission" date="2020-03" db="EMBL/GenBank/DDBJ databases">
        <title>Genomic Encyclopedia of Type Strains, Phase IV (KMG-IV): sequencing the most valuable type-strain genomes for metagenomic binning, comparative biology and taxonomic classification.</title>
        <authorList>
            <person name="Goeker M."/>
        </authorList>
    </citation>
    <scope>NUCLEOTIDE SEQUENCE [LARGE SCALE GENOMIC DNA]</scope>
    <source>
        <strain evidence="3 4">DSM 4733</strain>
    </source>
</reference>
<feature type="signal peptide" evidence="1">
    <location>
        <begin position="1"/>
        <end position="40"/>
    </location>
</feature>
<accession>A0A7X5UWF2</accession>
<gene>
    <name evidence="3" type="ORF">FHR20_000460</name>
</gene>
<keyword evidence="1" id="KW-0732">Signal</keyword>
<proteinExistence type="predicted"/>
<evidence type="ECO:0000313" key="3">
    <source>
        <dbReference type="EMBL" id="NIJ63529.1"/>
    </source>
</evidence>
<protein>
    <recommendedName>
        <fullName evidence="2">Autotransporter domain-containing protein</fullName>
    </recommendedName>
</protein>
<dbReference type="PRINTS" id="PR00313">
    <property type="entry name" value="CABNDNGRPT"/>
</dbReference>
<evidence type="ECO:0000256" key="1">
    <source>
        <dbReference type="SAM" id="SignalP"/>
    </source>
</evidence>
<name>A0A7X5UWF2_9SPHN</name>
<dbReference type="SUPFAM" id="SSF103515">
    <property type="entry name" value="Autotransporter"/>
    <property type="match status" value="1"/>
</dbReference>
<evidence type="ECO:0000259" key="2">
    <source>
        <dbReference type="PROSITE" id="PS51208"/>
    </source>
</evidence>
<feature type="chain" id="PRO_5030681682" description="Autotransporter domain-containing protein" evidence="1">
    <location>
        <begin position="41"/>
        <end position="2547"/>
    </location>
</feature>